<proteinExistence type="predicted"/>
<protein>
    <submittedName>
        <fullName evidence="1">Glycosyltransferase family 4 protein</fullName>
    </submittedName>
</protein>
<organism evidence="1 2">
    <name type="scientific">Bradyrhizobium uaiense</name>
    <dbReference type="NCBI Taxonomy" id="2594946"/>
    <lineage>
        <taxon>Bacteria</taxon>
        <taxon>Pseudomonadati</taxon>
        <taxon>Pseudomonadota</taxon>
        <taxon>Alphaproteobacteria</taxon>
        <taxon>Hyphomicrobiales</taxon>
        <taxon>Nitrobacteraceae</taxon>
        <taxon>Bradyrhizobium</taxon>
    </lineage>
</organism>
<dbReference type="RefSeq" id="WP_163152930.1">
    <property type="nucleotide sequence ID" value="NZ_VKHP01000029.1"/>
</dbReference>
<evidence type="ECO:0000313" key="2">
    <source>
        <dbReference type="Proteomes" id="UP000468531"/>
    </source>
</evidence>
<comment type="caution">
    <text evidence="1">The sequence shown here is derived from an EMBL/GenBank/DDBJ whole genome shotgun (WGS) entry which is preliminary data.</text>
</comment>
<dbReference type="GO" id="GO:0016740">
    <property type="term" value="F:transferase activity"/>
    <property type="evidence" value="ECO:0007669"/>
    <property type="project" value="UniProtKB-KW"/>
</dbReference>
<gene>
    <name evidence="1" type="ORF">FNJ47_10185</name>
</gene>
<keyword evidence="1" id="KW-0808">Transferase</keyword>
<sequence length="381" mass="43337">MRILHGPVNVGNQPWVLSRAERQLGASSDVVVRNDTWLGYSADRVLSAKSAGFVETAIRSTAFGLKNQWRYDVLHFYFGQTFLSPGFPLSAPGSLLSRASLLTDTINRLSAVDLHVARFFNKKLFMTLQGCDVRLANEGNKRNQWTMCAPQHCELYQRCTDALDHRRNFLIEKVLPLFDRVFYLNPELGHVVPNGRFLPYSNVEIEKFDVALPSQQGRPKIVHAPTAGRIKGTPMIMNALEQLRSRYDFDLVLVENTSHERALEIYRSADLAIDQVLAGWYGGFAVEMMAMGKPVACYIREEDMMFVPDAIKRDLPLYRLNPANLVEDIAAILDRRSEWQIRGQASRLYVERWHNPKQIAKAMLDAYEDPNSDFKLIADAS</sequence>
<accession>A0A6P1BEY0</accession>
<dbReference type="SUPFAM" id="SSF53756">
    <property type="entry name" value="UDP-Glycosyltransferase/glycogen phosphorylase"/>
    <property type="match status" value="1"/>
</dbReference>
<dbReference type="Gene3D" id="3.40.50.2000">
    <property type="entry name" value="Glycogen Phosphorylase B"/>
    <property type="match status" value="1"/>
</dbReference>
<reference evidence="1 2" key="1">
    <citation type="journal article" date="2020" name="Arch. Microbiol.">
        <title>Bradyrhizobium uaiense sp. nov., a new highly efficient cowpea symbiont.</title>
        <authorList>
            <person name="Cabral Michel D."/>
            <person name="Azarias Guimaraes A."/>
            <person name="Martins da Costa E."/>
            <person name="Soares de Carvalho T."/>
            <person name="Balsanelli E."/>
            <person name="Willems A."/>
            <person name="Maltempi de Souza E."/>
            <person name="de Souza Moreira F.M."/>
        </authorList>
    </citation>
    <scope>NUCLEOTIDE SEQUENCE [LARGE SCALE GENOMIC DNA]</scope>
    <source>
        <strain evidence="1 2">UFLA 03-164</strain>
    </source>
</reference>
<dbReference type="EMBL" id="VKHP01000029">
    <property type="protein sequence ID" value="NEU96190.1"/>
    <property type="molecule type" value="Genomic_DNA"/>
</dbReference>
<dbReference type="Proteomes" id="UP000468531">
    <property type="component" value="Unassembled WGS sequence"/>
</dbReference>
<name>A0A6P1BEY0_9BRAD</name>
<keyword evidence="2" id="KW-1185">Reference proteome</keyword>
<evidence type="ECO:0000313" key="1">
    <source>
        <dbReference type="EMBL" id="NEU96190.1"/>
    </source>
</evidence>
<dbReference type="AlphaFoldDB" id="A0A6P1BEY0"/>